<proteinExistence type="predicted"/>
<dbReference type="Proteomes" id="UP000446768">
    <property type="component" value="Unassembled WGS sequence"/>
</dbReference>
<dbReference type="EMBL" id="WKJJ01000005">
    <property type="protein sequence ID" value="MRV71846.1"/>
    <property type="molecule type" value="Genomic_DNA"/>
</dbReference>
<accession>A0A7X2IL38</accession>
<dbReference type="Pfam" id="PF25297">
    <property type="entry name" value="DUF7878"/>
    <property type="match status" value="1"/>
</dbReference>
<sequence>MLTLKFQNVSSAQGIAQERWQALLWVEADFVVEVTEGILLSEPHWCIVELAEHLAAWLQIASEDGPEFYYTSMDDEQEGLLWFRPHSNGQWLVGSAWQELENANPSSFQEIQNAARQYIKRVLIESRSFMSALVAREFSSVCA</sequence>
<evidence type="ECO:0000313" key="2">
    <source>
        <dbReference type="EMBL" id="MRV71846.1"/>
    </source>
</evidence>
<comment type="caution">
    <text evidence="2">The sequence shown here is derived from an EMBL/GenBank/DDBJ whole genome shotgun (WGS) entry which is preliminary data.</text>
</comment>
<dbReference type="InterPro" id="IPR057200">
    <property type="entry name" value="DUF7878"/>
</dbReference>
<dbReference type="RefSeq" id="WP_154372827.1">
    <property type="nucleotide sequence ID" value="NZ_WKJJ01000005.1"/>
</dbReference>
<keyword evidence="3" id="KW-1185">Reference proteome</keyword>
<name>A0A7X2IL38_9BURK</name>
<dbReference type="AlphaFoldDB" id="A0A7X2IL38"/>
<reference evidence="2 3" key="1">
    <citation type="submission" date="2019-11" db="EMBL/GenBank/DDBJ databases">
        <title>Novel species isolated from a subtropical stream in China.</title>
        <authorList>
            <person name="Lu H."/>
        </authorList>
    </citation>
    <scope>NUCLEOTIDE SEQUENCE [LARGE SCALE GENOMIC DNA]</scope>
    <source>
        <strain evidence="2 3">FT92W</strain>
    </source>
</reference>
<organism evidence="2 3">
    <name type="scientific">Pseudoduganella rivuli</name>
    <dbReference type="NCBI Taxonomy" id="2666085"/>
    <lineage>
        <taxon>Bacteria</taxon>
        <taxon>Pseudomonadati</taxon>
        <taxon>Pseudomonadota</taxon>
        <taxon>Betaproteobacteria</taxon>
        <taxon>Burkholderiales</taxon>
        <taxon>Oxalobacteraceae</taxon>
        <taxon>Telluria group</taxon>
        <taxon>Pseudoduganella</taxon>
    </lineage>
</organism>
<protein>
    <recommendedName>
        <fullName evidence="1">DUF7878 domain-containing protein</fullName>
    </recommendedName>
</protein>
<evidence type="ECO:0000259" key="1">
    <source>
        <dbReference type="Pfam" id="PF25297"/>
    </source>
</evidence>
<feature type="domain" description="DUF7878" evidence="1">
    <location>
        <begin position="15"/>
        <end position="122"/>
    </location>
</feature>
<evidence type="ECO:0000313" key="3">
    <source>
        <dbReference type="Proteomes" id="UP000446768"/>
    </source>
</evidence>
<gene>
    <name evidence="2" type="ORF">GJ700_08895</name>
</gene>